<dbReference type="InterPro" id="IPR001480">
    <property type="entry name" value="Bulb-type_lectin_dom"/>
</dbReference>
<comment type="caution">
    <text evidence="13">The sequence shown here is derived from an EMBL/GenBank/DDBJ whole genome shotgun (WGS) entry which is preliminary data.</text>
</comment>
<keyword evidence="5" id="KW-0325">Glycoprotein</keyword>
<dbReference type="EMBL" id="NKXS01000642">
    <property type="protein sequence ID" value="PIN23045.1"/>
    <property type="molecule type" value="Genomic_DNA"/>
</dbReference>
<dbReference type="PROSITE" id="PS50948">
    <property type="entry name" value="PAN"/>
    <property type="match status" value="1"/>
</dbReference>
<feature type="signal peptide" evidence="9">
    <location>
        <begin position="1"/>
        <end position="27"/>
    </location>
</feature>
<dbReference type="SUPFAM" id="SSF51110">
    <property type="entry name" value="alpha-D-mannose-specific plant lectins"/>
    <property type="match status" value="1"/>
</dbReference>
<feature type="domain" description="Bulb-type lectin" evidence="11">
    <location>
        <begin position="28"/>
        <end position="150"/>
    </location>
</feature>
<gene>
    <name evidence="13" type="ORF">CDL12_04226</name>
</gene>
<dbReference type="CDD" id="cd01098">
    <property type="entry name" value="PAN_AP_plant"/>
    <property type="match status" value="1"/>
</dbReference>
<dbReference type="OrthoDB" id="785331at2759"/>
<evidence type="ECO:0000259" key="11">
    <source>
        <dbReference type="PROSITE" id="PS50927"/>
    </source>
</evidence>
<keyword evidence="14" id="KW-1185">Reference proteome</keyword>
<dbReference type="PANTHER" id="PTHR32444">
    <property type="entry name" value="BULB-TYPE LECTIN DOMAIN-CONTAINING PROTEIN"/>
    <property type="match status" value="1"/>
</dbReference>
<dbReference type="GO" id="GO:0048544">
    <property type="term" value="P:recognition of pollen"/>
    <property type="evidence" value="ECO:0007669"/>
    <property type="project" value="InterPro"/>
</dbReference>
<dbReference type="Pfam" id="PF00954">
    <property type="entry name" value="S_locus_glycop"/>
    <property type="match status" value="1"/>
</dbReference>
<dbReference type="SMART" id="SM00108">
    <property type="entry name" value="B_lectin"/>
    <property type="match status" value="1"/>
</dbReference>
<dbReference type="CDD" id="cd00028">
    <property type="entry name" value="B_lectin"/>
    <property type="match status" value="1"/>
</dbReference>
<keyword evidence="13" id="KW-0808">Transferase</keyword>
<dbReference type="PANTHER" id="PTHR32444:SF183">
    <property type="entry name" value="APPLE DOMAIN-CONTAINING PROTEIN"/>
    <property type="match status" value="1"/>
</dbReference>
<dbReference type="InterPro" id="IPR000858">
    <property type="entry name" value="S_locus_glycoprot_dom"/>
</dbReference>
<dbReference type="STRING" id="429701.A0A2G9HZV9"/>
<evidence type="ECO:0000256" key="6">
    <source>
        <dbReference type="ARBA" id="ARBA00047899"/>
    </source>
</evidence>
<comment type="function">
    <text evidence="1">Involved in sporophytic self-incompatibility system (the inability of flowering plants to achieve self-fertilization).</text>
</comment>
<dbReference type="SMART" id="SM00473">
    <property type="entry name" value="PAN_AP"/>
    <property type="match status" value="1"/>
</dbReference>
<dbReference type="InterPro" id="IPR036426">
    <property type="entry name" value="Bulb-type_lectin_dom_sf"/>
</dbReference>
<evidence type="ECO:0000313" key="14">
    <source>
        <dbReference type="Proteomes" id="UP000231279"/>
    </source>
</evidence>
<reference evidence="14" key="1">
    <citation type="journal article" date="2018" name="Gigascience">
        <title>Genome assembly of the Pink Ipe (Handroanthus impetiginosus, Bignoniaceae), a highly valued, ecologically keystone Neotropical timber forest tree.</title>
        <authorList>
            <person name="Silva-Junior O.B."/>
            <person name="Grattapaglia D."/>
            <person name="Novaes E."/>
            <person name="Collevatti R.G."/>
        </authorList>
    </citation>
    <scope>NUCLEOTIDE SEQUENCE [LARGE SCALE GENOMIC DNA]</scope>
    <source>
        <strain evidence="14">cv. UFG-1</strain>
    </source>
</reference>
<evidence type="ECO:0000256" key="5">
    <source>
        <dbReference type="ARBA" id="ARBA00023180"/>
    </source>
</evidence>
<evidence type="ECO:0000256" key="9">
    <source>
        <dbReference type="SAM" id="SignalP"/>
    </source>
</evidence>
<dbReference type="InterPro" id="IPR000742">
    <property type="entry name" value="EGF"/>
</dbReference>
<protein>
    <recommendedName>
        <fullName evidence="2">non-specific serine/threonine protein kinase</fullName>
        <ecNumber evidence="2">2.7.11.1</ecNumber>
    </recommendedName>
</protein>
<comment type="caution">
    <text evidence="8">Lacks conserved residue(s) required for the propagation of feature annotation.</text>
</comment>
<feature type="chain" id="PRO_5013762367" description="non-specific serine/threonine protein kinase" evidence="9">
    <location>
        <begin position="28"/>
        <end position="464"/>
    </location>
</feature>
<evidence type="ECO:0000256" key="8">
    <source>
        <dbReference type="PROSITE-ProRule" id="PRU00076"/>
    </source>
</evidence>
<dbReference type="AlphaFoldDB" id="A0A2G9HZV9"/>
<feature type="domain" description="EGF-like" evidence="10">
    <location>
        <begin position="292"/>
        <end position="328"/>
    </location>
</feature>
<dbReference type="InterPro" id="IPR035446">
    <property type="entry name" value="SLSG/EP1"/>
</dbReference>
<keyword evidence="13" id="KW-0418">Kinase</keyword>
<evidence type="ECO:0000256" key="4">
    <source>
        <dbReference type="ARBA" id="ARBA00023157"/>
    </source>
</evidence>
<dbReference type="GO" id="GO:0106310">
    <property type="term" value="F:protein serine kinase activity"/>
    <property type="evidence" value="ECO:0007669"/>
    <property type="project" value="RHEA"/>
</dbReference>
<comment type="catalytic activity">
    <reaction evidence="7">
        <text>L-seryl-[protein] + ATP = O-phospho-L-seryl-[protein] + ADP + H(+)</text>
        <dbReference type="Rhea" id="RHEA:17989"/>
        <dbReference type="Rhea" id="RHEA-COMP:9863"/>
        <dbReference type="Rhea" id="RHEA-COMP:11604"/>
        <dbReference type="ChEBI" id="CHEBI:15378"/>
        <dbReference type="ChEBI" id="CHEBI:29999"/>
        <dbReference type="ChEBI" id="CHEBI:30616"/>
        <dbReference type="ChEBI" id="CHEBI:83421"/>
        <dbReference type="ChEBI" id="CHEBI:456216"/>
        <dbReference type="EC" id="2.7.11.1"/>
    </reaction>
</comment>
<dbReference type="Gene3D" id="3.50.4.10">
    <property type="entry name" value="Hepatocyte Growth Factor"/>
    <property type="match status" value="1"/>
</dbReference>
<evidence type="ECO:0000256" key="7">
    <source>
        <dbReference type="ARBA" id="ARBA00048679"/>
    </source>
</evidence>
<dbReference type="PIRSF" id="PIRSF002686">
    <property type="entry name" value="SLG"/>
    <property type="match status" value="1"/>
</dbReference>
<keyword evidence="8" id="KW-0245">EGF-like domain</keyword>
<sequence>MDELQKSFSLPYFLTCLLIFHINSAAADHIINSSHAIRDGETMVSSSRLFELGFFSPGNSKNRYLGMWYKDITPKTVIWVANRQAPLTSKSGVLKVTNTGLLVLLNDTNGIIMWSSNMSRSVRNPVAELLDSGNLVVKDANDASSENYLWQSFDYASDTYIPGMSMGWNFVTGIETYMSSWKSNDDPAPGEISLHLDPTGYPQLLMKRGNVVLCRFGPWNGLRFNGAQHIADPAYRLTRQDLEMNKNEVKYRQDTMDGSVVVARNTLGQNGVVRRWTWNDRTQDWENYFSMPADNCDSYNLCGAHGICNLGNFPSCECLDGFVPKDPQNWNRANWSNGCIRKAPLNCQGDIFLKYSGIKLPDARYSWFNQSMSPSECEAECLRNCSCRAYTQLDIREGGHGCLFYNGELIDLKNPSPDEQDIYIRMASSTLEHLPQYTSMPVRQTFKKGREHVDLKMSEEPDFR</sequence>
<dbReference type="PROSITE" id="PS50026">
    <property type="entry name" value="EGF_3"/>
    <property type="match status" value="1"/>
</dbReference>
<dbReference type="Pfam" id="PF08276">
    <property type="entry name" value="PAN_2"/>
    <property type="match status" value="1"/>
</dbReference>
<dbReference type="PROSITE" id="PS50927">
    <property type="entry name" value="BULB_LECTIN"/>
    <property type="match status" value="1"/>
</dbReference>
<name>A0A2G9HZV9_9LAMI</name>
<evidence type="ECO:0000259" key="12">
    <source>
        <dbReference type="PROSITE" id="PS50948"/>
    </source>
</evidence>
<evidence type="ECO:0000259" key="10">
    <source>
        <dbReference type="PROSITE" id="PS50026"/>
    </source>
</evidence>
<evidence type="ECO:0000256" key="3">
    <source>
        <dbReference type="ARBA" id="ARBA00022729"/>
    </source>
</evidence>
<accession>A0A2G9HZV9</accession>
<keyword evidence="13" id="KW-0723">Serine/threonine-protein kinase</keyword>
<proteinExistence type="predicted"/>
<keyword evidence="3 9" id="KW-0732">Signal</keyword>
<evidence type="ECO:0000313" key="13">
    <source>
        <dbReference type="EMBL" id="PIN23045.1"/>
    </source>
</evidence>
<dbReference type="EC" id="2.7.11.1" evidence="2"/>
<dbReference type="GO" id="GO:0004674">
    <property type="term" value="F:protein serine/threonine kinase activity"/>
    <property type="evidence" value="ECO:0007669"/>
    <property type="project" value="UniProtKB-KW"/>
</dbReference>
<keyword evidence="4" id="KW-1015">Disulfide bond</keyword>
<evidence type="ECO:0000256" key="2">
    <source>
        <dbReference type="ARBA" id="ARBA00012513"/>
    </source>
</evidence>
<dbReference type="Proteomes" id="UP000231279">
    <property type="component" value="Unassembled WGS sequence"/>
</dbReference>
<dbReference type="FunFam" id="2.90.10.10:FF:000004">
    <property type="entry name" value="G-type lectin S-receptor-like serine/threonine-protein kinase"/>
    <property type="match status" value="1"/>
</dbReference>
<dbReference type="Gene3D" id="2.90.10.10">
    <property type="entry name" value="Bulb-type lectin domain"/>
    <property type="match status" value="1"/>
</dbReference>
<dbReference type="InterPro" id="IPR003609">
    <property type="entry name" value="Pan_app"/>
</dbReference>
<organism evidence="13 14">
    <name type="scientific">Handroanthus impetiginosus</name>
    <dbReference type="NCBI Taxonomy" id="429701"/>
    <lineage>
        <taxon>Eukaryota</taxon>
        <taxon>Viridiplantae</taxon>
        <taxon>Streptophyta</taxon>
        <taxon>Embryophyta</taxon>
        <taxon>Tracheophyta</taxon>
        <taxon>Spermatophyta</taxon>
        <taxon>Magnoliopsida</taxon>
        <taxon>eudicotyledons</taxon>
        <taxon>Gunneridae</taxon>
        <taxon>Pentapetalae</taxon>
        <taxon>asterids</taxon>
        <taxon>lamiids</taxon>
        <taxon>Lamiales</taxon>
        <taxon>Bignoniaceae</taxon>
        <taxon>Crescentiina</taxon>
        <taxon>Tabebuia alliance</taxon>
        <taxon>Handroanthus</taxon>
    </lineage>
</organism>
<feature type="domain" description="Apple" evidence="12">
    <location>
        <begin position="347"/>
        <end position="428"/>
    </location>
</feature>
<evidence type="ECO:0000256" key="1">
    <source>
        <dbReference type="ARBA" id="ARBA00003061"/>
    </source>
</evidence>
<dbReference type="Pfam" id="PF01453">
    <property type="entry name" value="B_lectin"/>
    <property type="match status" value="1"/>
</dbReference>
<comment type="catalytic activity">
    <reaction evidence="6">
        <text>L-threonyl-[protein] + ATP = O-phospho-L-threonyl-[protein] + ADP + H(+)</text>
        <dbReference type="Rhea" id="RHEA:46608"/>
        <dbReference type="Rhea" id="RHEA-COMP:11060"/>
        <dbReference type="Rhea" id="RHEA-COMP:11605"/>
        <dbReference type="ChEBI" id="CHEBI:15378"/>
        <dbReference type="ChEBI" id="CHEBI:30013"/>
        <dbReference type="ChEBI" id="CHEBI:30616"/>
        <dbReference type="ChEBI" id="CHEBI:61977"/>
        <dbReference type="ChEBI" id="CHEBI:456216"/>
        <dbReference type="EC" id="2.7.11.1"/>
    </reaction>
</comment>